<comment type="subcellular location">
    <subcellularLocation>
        <location evidence="1">Nucleus</location>
    </subcellularLocation>
</comment>
<evidence type="ECO:0000256" key="1">
    <source>
        <dbReference type="ARBA" id="ARBA00004123"/>
    </source>
</evidence>
<proteinExistence type="inferred from homology"/>
<dbReference type="InterPro" id="IPR021740">
    <property type="entry name" value="Velvet"/>
</dbReference>
<dbReference type="PROSITE" id="PS51821">
    <property type="entry name" value="VELVET"/>
    <property type="match status" value="1"/>
</dbReference>
<name>C4JSD2_UNCRE</name>
<evidence type="ECO:0000256" key="5">
    <source>
        <dbReference type="ARBA" id="ARBA00023242"/>
    </source>
</evidence>
<keyword evidence="2" id="KW-0749">Sporulation</keyword>
<keyword evidence="4" id="KW-0804">Transcription</keyword>
<keyword evidence="9" id="KW-1185">Reference proteome</keyword>
<dbReference type="InterPro" id="IPR037525">
    <property type="entry name" value="Velvet_dom"/>
</dbReference>
<protein>
    <recommendedName>
        <fullName evidence="7">Velvet domain-containing protein</fullName>
    </recommendedName>
</protein>
<dbReference type="Pfam" id="PF11754">
    <property type="entry name" value="Velvet"/>
    <property type="match status" value="1"/>
</dbReference>
<dbReference type="PANTHER" id="PTHR33572:SF3">
    <property type="entry name" value="VELVET COMPLEX SUBUNIT B"/>
    <property type="match status" value="1"/>
</dbReference>
<dbReference type="HOGENOM" id="CLU_1176177_0_0_1"/>
<dbReference type="InParanoid" id="C4JSD2"/>
<keyword evidence="3" id="KW-0805">Transcription regulation</keyword>
<reference evidence="9" key="1">
    <citation type="journal article" date="2009" name="Genome Res.">
        <title>Comparative genomic analyses of the human fungal pathogens Coccidioides and their relatives.</title>
        <authorList>
            <person name="Sharpton T.J."/>
            <person name="Stajich J.E."/>
            <person name="Rounsley S.D."/>
            <person name="Gardner M.J."/>
            <person name="Wortman J.R."/>
            <person name="Jordar V.S."/>
            <person name="Maiti R."/>
            <person name="Kodira C.D."/>
            <person name="Neafsey D.E."/>
            <person name="Zeng Q."/>
            <person name="Hung C.-Y."/>
            <person name="McMahan C."/>
            <person name="Muszewska A."/>
            <person name="Grynberg M."/>
            <person name="Mandel M.A."/>
            <person name="Kellner E.M."/>
            <person name="Barker B.M."/>
            <person name="Galgiani J.N."/>
            <person name="Orbach M.J."/>
            <person name="Kirkland T.N."/>
            <person name="Cole G.T."/>
            <person name="Henn M.R."/>
            <person name="Birren B.W."/>
            <person name="Taylor J.W."/>
        </authorList>
    </citation>
    <scope>NUCLEOTIDE SEQUENCE [LARGE SCALE GENOMIC DNA]</scope>
    <source>
        <strain evidence="9">UAMH 1704</strain>
    </source>
</reference>
<organism evidence="8 9">
    <name type="scientific">Uncinocarpus reesii (strain UAMH 1704)</name>
    <dbReference type="NCBI Taxonomy" id="336963"/>
    <lineage>
        <taxon>Eukaryota</taxon>
        <taxon>Fungi</taxon>
        <taxon>Dikarya</taxon>
        <taxon>Ascomycota</taxon>
        <taxon>Pezizomycotina</taxon>
        <taxon>Eurotiomycetes</taxon>
        <taxon>Eurotiomycetidae</taxon>
        <taxon>Onygenales</taxon>
        <taxon>Onygenaceae</taxon>
        <taxon>Uncinocarpus</taxon>
    </lineage>
</organism>
<evidence type="ECO:0000256" key="4">
    <source>
        <dbReference type="ARBA" id="ARBA00023163"/>
    </source>
</evidence>
<dbReference type="GeneID" id="8440552"/>
<evidence type="ECO:0000256" key="6">
    <source>
        <dbReference type="ARBA" id="ARBA00038045"/>
    </source>
</evidence>
<evidence type="ECO:0000313" key="8">
    <source>
        <dbReference type="EMBL" id="EEP80529.1"/>
    </source>
</evidence>
<evidence type="ECO:0000256" key="2">
    <source>
        <dbReference type="ARBA" id="ARBA00022969"/>
    </source>
</evidence>
<dbReference type="VEuPathDB" id="FungiDB:UREG_05371"/>
<dbReference type="RefSeq" id="XP_002584682.1">
    <property type="nucleotide sequence ID" value="XM_002584636.1"/>
</dbReference>
<dbReference type="PANTHER" id="PTHR33572">
    <property type="entry name" value="SPORE DEVELOPMENT REGULATOR VOSA"/>
    <property type="match status" value="1"/>
</dbReference>
<sequence>MDSSIFAQITSGLNSSAFLSVPSYKSETGRICSLEIIQQPTRTRMCGFGDTARWPINPPPSARLLVLDEATGEKINAAAVDISGVVVIVDLLDADGTTSTNLVEYSLTDPAVTATSFIGGRLGNASGSPSYDAAAPVPPSKQLGTASADGYAARRVRSNMVGRNISKAIILAEAPEQEIWFFLTDLGIRAAGNYRLQMNVVDVNPVNPVSEDFDGITVTARAVSDVFEVFDPDIPA</sequence>
<dbReference type="OrthoDB" id="1746739at2759"/>
<dbReference type="GO" id="GO:0030435">
    <property type="term" value="P:sporulation resulting in formation of a cellular spore"/>
    <property type="evidence" value="ECO:0007669"/>
    <property type="project" value="UniProtKB-KW"/>
</dbReference>
<evidence type="ECO:0000256" key="3">
    <source>
        <dbReference type="ARBA" id="ARBA00023015"/>
    </source>
</evidence>
<comment type="similarity">
    <text evidence="6">Belongs to the velvet family. VelB subfamily.</text>
</comment>
<dbReference type="InterPro" id="IPR038491">
    <property type="entry name" value="Velvet_dom_sf"/>
</dbReference>
<feature type="domain" description="Velvet" evidence="7">
    <location>
        <begin position="26"/>
        <end position="236"/>
    </location>
</feature>
<dbReference type="AlphaFoldDB" id="C4JSD2"/>
<dbReference type="KEGG" id="ure:UREG_05371"/>
<dbReference type="GO" id="GO:0005634">
    <property type="term" value="C:nucleus"/>
    <property type="evidence" value="ECO:0007669"/>
    <property type="project" value="UniProtKB-SubCell"/>
</dbReference>
<dbReference type="Proteomes" id="UP000002058">
    <property type="component" value="Unassembled WGS sequence"/>
</dbReference>
<dbReference type="eggNOG" id="ENOG502S1B4">
    <property type="taxonomic scope" value="Eukaryota"/>
</dbReference>
<evidence type="ECO:0000313" key="9">
    <source>
        <dbReference type="Proteomes" id="UP000002058"/>
    </source>
</evidence>
<dbReference type="Gene3D" id="2.60.40.3960">
    <property type="entry name" value="Velvet domain"/>
    <property type="match status" value="1"/>
</dbReference>
<accession>C4JSD2</accession>
<evidence type="ECO:0000259" key="7">
    <source>
        <dbReference type="PROSITE" id="PS51821"/>
    </source>
</evidence>
<dbReference type="EMBL" id="CH476617">
    <property type="protein sequence ID" value="EEP80529.1"/>
    <property type="molecule type" value="Genomic_DNA"/>
</dbReference>
<keyword evidence="5" id="KW-0539">Nucleus</keyword>
<gene>
    <name evidence="8" type="ORF">UREG_05371</name>
</gene>